<proteinExistence type="predicted"/>
<comment type="caution">
    <text evidence="2">The sequence shown here is derived from an EMBL/GenBank/DDBJ whole genome shotgun (WGS) entry which is preliminary data.</text>
</comment>
<accession>A0A438G154</accession>
<dbReference type="Proteomes" id="UP000288805">
    <property type="component" value="Unassembled WGS sequence"/>
</dbReference>
<protein>
    <submittedName>
        <fullName evidence="2">Uncharacterized protein</fullName>
    </submittedName>
</protein>
<keyword evidence="1" id="KW-0812">Transmembrane</keyword>
<dbReference type="AlphaFoldDB" id="A0A438G154"/>
<name>A0A438G154_VITVI</name>
<dbReference type="EMBL" id="QGNW01000684">
    <property type="protein sequence ID" value="RVW65942.1"/>
    <property type="molecule type" value="Genomic_DNA"/>
</dbReference>
<evidence type="ECO:0000256" key="1">
    <source>
        <dbReference type="SAM" id="Phobius"/>
    </source>
</evidence>
<keyword evidence="1" id="KW-1133">Transmembrane helix</keyword>
<keyword evidence="1" id="KW-0472">Membrane</keyword>
<evidence type="ECO:0000313" key="2">
    <source>
        <dbReference type="EMBL" id="RVW65942.1"/>
    </source>
</evidence>
<gene>
    <name evidence="2" type="ORF">CK203_007230</name>
</gene>
<evidence type="ECO:0000313" key="3">
    <source>
        <dbReference type="Proteomes" id="UP000288805"/>
    </source>
</evidence>
<sequence>MMREARAALESLRPTHKVRDPSRLINVFSTFLDSLIFLLLFLSLEALYSELPWLPPEPSAFSLHFSSLLFNGR</sequence>
<reference evidence="2 3" key="1">
    <citation type="journal article" date="2018" name="PLoS Genet.">
        <title>Population sequencing reveals clonal diversity and ancestral inbreeding in the grapevine cultivar Chardonnay.</title>
        <authorList>
            <person name="Roach M.J."/>
            <person name="Johnson D.L."/>
            <person name="Bohlmann J."/>
            <person name="van Vuuren H.J."/>
            <person name="Jones S.J."/>
            <person name="Pretorius I.S."/>
            <person name="Schmidt S.A."/>
            <person name="Borneman A.R."/>
        </authorList>
    </citation>
    <scope>NUCLEOTIDE SEQUENCE [LARGE SCALE GENOMIC DNA]</scope>
    <source>
        <strain evidence="3">cv. Chardonnay</strain>
        <tissue evidence="2">Leaf</tissue>
    </source>
</reference>
<feature type="transmembrane region" description="Helical" evidence="1">
    <location>
        <begin position="24"/>
        <end position="44"/>
    </location>
</feature>
<organism evidence="2 3">
    <name type="scientific">Vitis vinifera</name>
    <name type="common">Grape</name>
    <dbReference type="NCBI Taxonomy" id="29760"/>
    <lineage>
        <taxon>Eukaryota</taxon>
        <taxon>Viridiplantae</taxon>
        <taxon>Streptophyta</taxon>
        <taxon>Embryophyta</taxon>
        <taxon>Tracheophyta</taxon>
        <taxon>Spermatophyta</taxon>
        <taxon>Magnoliopsida</taxon>
        <taxon>eudicotyledons</taxon>
        <taxon>Gunneridae</taxon>
        <taxon>Pentapetalae</taxon>
        <taxon>rosids</taxon>
        <taxon>Vitales</taxon>
        <taxon>Vitaceae</taxon>
        <taxon>Viteae</taxon>
        <taxon>Vitis</taxon>
    </lineage>
</organism>